<proteinExistence type="predicted"/>
<organism evidence="1 2">
    <name type="scientific">Spiromyces aspiralis</name>
    <dbReference type="NCBI Taxonomy" id="68401"/>
    <lineage>
        <taxon>Eukaryota</taxon>
        <taxon>Fungi</taxon>
        <taxon>Fungi incertae sedis</taxon>
        <taxon>Zoopagomycota</taxon>
        <taxon>Kickxellomycotina</taxon>
        <taxon>Kickxellomycetes</taxon>
        <taxon>Kickxellales</taxon>
        <taxon>Kickxellaceae</taxon>
        <taxon>Spiromyces</taxon>
    </lineage>
</organism>
<evidence type="ECO:0000313" key="2">
    <source>
        <dbReference type="Proteomes" id="UP001145114"/>
    </source>
</evidence>
<feature type="non-terminal residue" evidence="1">
    <location>
        <position position="1"/>
    </location>
</feature>
<keyword evidence="2" id="KW-1185">Reference proteome</keyword>
<dbReference type="EMBL" id="JAMZIH010003788">
    <property type="protein sequence ID" value="KAJ1676614.1"/>
    <property type="molecule type" value="Genomic_DNA"/>
</dbReference>
<feature type="non-terminal residue" evidence="1">
    <location>
        <position position="245"/>
    </location>
</feature>
<protein>
    <submittedName>
        <fullName evidence="1">Uncharacterized protein</fullName>
    </submittedName>
</protein>
<sequence length="245" mass="27621">LCHGLYGYDVKDLVGIPAFQIHYWRGIREALEQLGTKVYIARMPSKGEIRERALRLHAMLKERCARTDINIVGHSMGGLDARYLITHVGPTEYRIKSLTTISTPHRGSPFMDWCRDYLGLGKIIDPEQLVADFSRAVKSGSSKADQSALMHNRISQLIRHAVAKPLPKDRDCQAVRQDVSPRDAMADIDPYDERLREFARFLMGIMSANPTQRESSQLALLSTGAQNYLTQSTSLLGMLFTRLFA</sequence>
<name>A0ACC1HRP2_9FUNG</name>
<reference evidence="1" key="1">
    <citation type="submission" date="2022-06" db="EMBL/GenBank/DDBJ databases">
        <title>Phylogenomic reconstructions and comparative analyses of Kickxellomycotina fungi.</title>
        <authorList>
            <person name="Reynolds N.K."/>
            <person name="Stajich J.E."/>
            <person name="Barry K."/>
            <person name="Grigoriev I.V."/>
            <person name="Crous P."/>
            <person name="Smith M.E."/>
        </authorList>
    </citation>
    <scope>NUCLEOTIDE SEQUENCE</scope>
    <source>
        <strain evidence="1">RSA 2271</strain>
    </source>
</reference>
<gene>
    <name evidence="1" type="ORF">EV182_007833</name>
</gene>
<evidence type="ECO:0000313" key="1">
    <source>
        <dbReference type="EMBL" id="KAJ1676614.1"/>
    </source>
</evidence>
<dbReference type="Proteomes" id="UP001145114">
    <property type="component" value="Unassembled WGS sequence"/>
</dbReference>
<accession>A0ACC1HRP2</accession>
<comment type="caution">
    <text evidence="1">The sequence shown here is derived from an EMBL/GenBank/DDBJ whole genome shotgun (WGS) entry which is preliminary data.</text>
</comment>